<evidence type="ECO:0000256" key="3">
    <source>
        <dbReference type="ARBA" id="ARBA00022630"/>
    </source>
</evidence>
<dbReference type="InterPro" id="IPR039261">
    <property type="entry name" value="FNR_nucleotide-bd"/>
</dbReference>
<proteinExistence type="inferred from homology"/>
<dbReference type="SUPFAM" id="SSF63380">
    <property type="entry name" value="Riboflavin synthase domain-like"/>
    <property type="match status" value="1"/>
</dbReference>
<gene>
    <name evidence="8" type="ORF">HG535_0H02550</name>
</gene>
<organism evidence="8 9">
    <name type="scientific">Zygotorulaspora mrakii</name>
    <name type="common">Zygosaccharomyces mrakii</name>
    <dbReference type="NCBI Taxonomy" id="42260"/>
    <lineage>
        <taxon>Eukaryota</taxon>
        <taxon>Fungi</taxon>
        <taxon>Dikarya</taxon>
        <taxon>Ascomycota</taxon>
        <taxon>Saccharomycotina</taxon>
        <taxon>Saccharomycetes</taxon>
        <taxon>Saccharomycetales</taxon>
        <taxon>Saccharomycetaceae</taxon>
        <taxon>Zygotorulaspora</taxon>
    </lineage>
</organism>
<keyword evidence="5" id="KW-0560">Oxidoreductase</keyword>
<protein>
    <recommendedName>
        <fullName evidence="10">FAD-binding FR-type domain-containing protein</fullName>
    </recommendedName>
</protein>
<keyword evidence="7" id="KW-0812">Transmembrane</keyword>
<keyword evidence="4 6" id="KW-0274">FAD</keyword>
<dbReference type="GO" id="GO:0016491">
    <property type="term" value="F:oxidoreductase activity"/>
    <property type="evidence" value="ECO:0007669"/>
    <property type="project" value="UniProtKB-KW"/>
</dbReference>
<dbReference type="InterPro" id="IPR001834">
    <property type="entry name" value="CBR-like"/>
</dbReference>
<evidence type="ECO:0000256" key="1">
    <source>
        <dbReference type="ARBA" id="ARBA00001974"/>
    </source>
</evidence>
<feature type="binding site" evidence="6">
    <location>
        <position position="139"/>
    </location>
    <ligand>
        <name>FAD</name>
        <dbReference type="ChEBI" id="CHEBI:57692"/>
    </ligand>
</feature>
<feature type="binding site" evidence="6">
    <location>
        <position position="122"/>
    </location>
    <ligand>
        <name>FAD</name>
        <dbReference type="ChEBI" id="CHEBI:57692"/>
    </ligand>
</feature>
<evidence type="ECO:0000256" key="4">
    <source>
        <dbReference type="ARBA" id="ARBA00022827"/>
    </source>
</evidence>
<evidence type="ECO:0008006" key="10">
    <source>
        <dbReference type="Google" id="ProtNLM"/>
    </source>
</evidence>
<dbReference type="KEGG" id="zmk:HG535_0H02550"/>
<comment type="cofactor">
    <cofactor evidence="1 6">
        <name>FAD</name>
        <dbReference type="ChEBI" id="CHEBI:57692"/>
    </cofactor>
</comment>
<dbReference type="OrthoDB" id="432685at2759"/>
<dbReference type="GeneID" id="59238731"/>
<dbReference type="PANTHER" id="PTHR19370">
    <property type="entry name" value="NADH-CYTOCHROME B5 REDUCTASE"/>
    <property type="match status" value="1"/>
</dbReference>
<feature type="binding site" evidence="6">
    <location>
        <position position="154"/>
    </location>
    <ligand>
        <name>FAD</name>
        <dbReference type="ChEBI" id="CHEBI:57692"/>
    </ligand>
</feature>
<dbReference type="AlphaFoldDB" id="A0A7H9B847"/>
<feature type="binding site" evidence="6">
    <location>
        <position position="161"/>
    </location>
    <ligand>
        <name>FAD</name>
        <dbReference type="ChEBI" id="CHEBI:57692"/>
    </ligand>
</feature>
<dbReference type="RefSeq" id="XP_037146653.1">
    <property type="nucleotide sequence ID" value="XM_037290758.1"/>
</dbReference>
<dbReference type="CDD" id="cd06183">
    <property type="entry name" value="cyt_b5_reduct_like"/>
    <property type="match status" value="1"/>
</dbReference>
<evidence type="ECO:0000313" key="9">
    <source>
        <dbReference type="Proteomes" id="UP000509704"/>
    </source>
</evidence>
<dbReference type="EMBL" id="CP058611">
    <property type="protein sequence ID" value="QLG74928.1"/>
    <property type="molecule type" value="Genomic_DNA"/>
</dbReference>
<keyword evidence="9" id="KW-1185">Reference proteome</keyword>
<keyword evidence="7" id="KW-1133">Transmembrane helix</keyword>
<evidence type="ECO:0000313" key="8">
    <source>
        <dbReference type="EMBL" id="QLG74928.1"/>
    </source>
</evidence>
<reference evidence="8 9" key="1">
    <citation type="submission" date="2020-07" db="EMBL/GenBank/DDBJ databases">
        <title>The yeast mating-type switching endonuclease HO is a domesticated member of an unorthodox homing genetic element family.</title>
        <authorList>
            <person name="Coughlan A.Y."/>
            <person name="Lombardi L."/>
            <person name="Braun-Galleani S."/>
            <person name="Martos A.R."/>
            <person name="Galeote V."/>
            <person name="Bigey F."/>
            <person name="Dequin S."/>
            <person name="Byrne K.P."/>
            <person name="Wolfe K.H."/>
        </authorList>
    </citation>
    <scope>NUCLEOTIDE SEQUENCE [LARGE SCALE GENOMIC DNA]</scope>
    <source>
        <strain evidence="8 9">NRRL Y-6702</strain>
    </source>
</reference>
<evidence type="ECO:0000256" key="7">
    <source>
        <dbReference type="SAM" id="Phobius"/>
    </source>
</evidence>
<dbReference type="Gene3D" id="2.40.30.10">
    <property type="entry name" value="Translation factors"/>
    <property type="match status" value="1"/>
</dbReference>
<dbReference type="InterPro" id="IPR017938">
    <property type="entry name" value="Riboflavin_synthase-like_b-brl"/>
</dbReference>
<feature type="binding site" evidence="6">
    <location>
        <position position="120"/>
    </location>
    <ligand>
        <name>FAD</name>
        <dbReference type="ChEBI" id="CHEBI:57692"/>
    </ligand>
</feature>
<evidence type="ECO:0000256" key="2">
    <source>
        <dbReference type="ARBA" id="ARBA00006105"/>
    </source>
</evidence>
<dbReference type="GO" id="GO:0005739">
    <property type="term" value="C:mitochondrion"/>
    <property type="evidence" value="ECO:0007669"/>
    <property type="project" value="TreeGrafter"/>
</dbReference>
<evidence type="ECO:0000256" key="6">
    <source>
        <dbReference type="PIRSR" id="PIRSR601834-1"/>
    </source>
</evidence>
<sequence length="364" mass="42043">MYLLRHALNRRFSSLRSTGHNIRPKNCHRRFKFAAFSAISGSLGALTYLLYNQYSSLGNNELSQGHFTSYRISNKHIIDENHFLMELTPLIDQKINLWKLLGSEKMWSVQVKQPQIMVVRNYTPLPLIFNKATGAIELLKDGQFAGGKLLFYLKSYEHGEVARWLQQMQENEIVELRGPYIEYELPKLERESKRSRDFLLTAIDEEIQEEKYKFQPFDIAMYTAGTGIVTALQLMLTESPFRGTIDLFHSCKDFTELGPLMPLILKLERYKRLRLHLFESSHEPSRELRLTRMLKETSTPFPYQGSVVFREMTYNNVRPVLALVCGPDSFISSIASPKLSPYQGPVGGILEKKGWTSDNLFKLS</sequence>
<accession>A0A7H9B847</accession>
<dbReference type="PANTHER" id="PTHR19370:SF189">
    <property type="entry name" value="CYTOCHROME C MITOCHONDRIAL IMPORT FACTOR CYC2"/>
    <property type="match status" value="1"/>
</dbReference>
<evidence type="ECO:0000256" key="5">
    <source>
        <dbReference type="ARBA" id="ARBA00023002"/>
    </source>
</evidence>
<feature type="transmembrane region" description="Helical" evidence="7">
    <location>
        <begin position="33"/>
        <end position="51"/>
    </location>
</feature>
<dbReference type="Gene3D" id="3.40.50.80">
    <property type="entry name" value="Nucleotide-binding domain of ferredoxin-NADP reductase (FNR) module"/>
    <property type="match status" value="1"/>
</dbReference>
<dbReference type="Proteomes" id="UP000509704">
    <property type="component" value="Chromosome 8"/>
</dbReference>
<name>A0A7H9B847_ZYGMR</name>
<comment type="similarity">
    <text evidence="2">Belongs to the flavoprotein pyridine nucleotide cytochrome reductase family.</text>
</comment>
<keyword evidence="3 6" id="KW-0285">Flavoprotein</keyword>
<keyword evidence="7" id="KW-0472">Membrane</keyword>